<accession>A0A814YFI0</accession>
<dbReference type="AlphaFoldDB" id="A0A814YFI0"/>
<reference evidence="2" key="1">
    <citation type="submission" date="2021-02" db="EMBL/GenBank/DDBJ databases">
        <authorList>
            <person name="Nowell W R."/>
        </authorList>
    </citation>
    <scope>NUCLEOTIDE SEQUENCE</scope>
</reference>
<name>A0A814YFI0_ADIRI</name>
<dbReference type="EMBL" id="CAJNOR010000115">
    <property type="protein sequence ID" value="CAF0803543.1"/>
    <property type="molecule type" value="Genomic_DNA"/>
</dbReference>
<dbReference type="EMBL" id="CAJNOJ010000165">
    <property type="protein sequence ID" value="CAF1229132.1"/>
    <property type="molecule type" value="Genomic_DNA"/>
</dbReference>
<protein>
    <submittedName>
        <fullName evidence="2">Uncharacterized protein</fullName>
    </submittedName>
</protein>
<evidence type="ECO:0000313" key="1">
    <source>
        <dbReference type="EMBL" id="CAF0803543.1"/>
    </source>
</evidence>
<evidence type="ECO:0000313" key="2">
    <source>
        <dbReference type="EMBL" id="CAF1229132.1"/>
    </source>
</evidence>
<organism evidence="2 4">
    <name type="scientific">Adineta ricciae</name>
    <name type="common">Rotifer</name>
    <dbReference type="NCBI Taxonomy" id="249248"/>
    <lineage>
        <taxon>Eukaryota</taxon>
        <taxon>Metazoa</taxon>
        <taxon>Spiralia</taxon>
        <taxon>Gnathifera</taxon>
        <taxon>Rotifera</taxon>
        <taxon>Eurotatoria</taxon>
        <taxon>Bdelloidea</taxon>
        <taxon>Adinetida</taxon>
        <taxon>Adinetidae</taxon>
        <taxon>Adineta</taxon>
    </lineage>
</organism>
<sequence>MNHSLTFTVYIDDIDRYFVCFRFISICQTVASQFATTVTELVSNVVQTVGIADSCFPIELIACLDTIINEVCTDGSAVGGGSSIHLLQTVSELRNIIRNVSNQSSTLTSSKLVPYSLEPYLSTMKGLNINNVGNSQRQQSFLMA</sequence>
<gene>
    <name evidence="2" type="ORF">EDS130_LOCUS26835</name>
    <name evidence="1" type="ORF">XAT740_LOCUS3099</name>
</gene>
<proteinExistence type="predicted"/>
<dbReference type="Proteomes" id="UP000663828">
    <property type="component" value="Unassembled WGS sequence"/>
</dbReference>
<dbReference type="Proteomes" id="UP000663852">
    <property type="component" value="Unassembled WGS sequence"/>
</dbReference>
<keyword evidence="3" id="KW-1185">Reference proteome</keyword>
<comment type="caution">
    <text evidence="2">The sequence shown here is derived from an EMBL/GenBank/DDBJ whole genome shotgun (WGS) entry which is preliminary data.</text>
</comment>
<evidence type="ECO:0000313" key="3">
    <source>
        <dbReference type="Proteomes" id="UP000663828"/>
    </source>
</evidence>
<evidence type="ECO:0000313" key="4">
    <source>
        <dbReference type="Proteomes" id="UP000663852"/>
    </source>
</evidence>